<reference evidence="3" key="1">
    <citation type="submission" date="2016-10" db="EMBL/GenBank/DDBJ databases">
        <authorList>
            <person name="Varghese N."/>
            <person name="Submissions S."/>
        </authorList>
    </citation>
    <scope>NUCLEOTIDE SEQUENCE [LARGE SCALE GENOMIC DNA]</scope>
    <source>
        <strain evidence="3">DSM 44718</strain>
    </source>
</reference>
<evidence type="ECO:0000256" key="1">
    <source>
        <dbReference type="SAM" id="MobiDB-lite"/>
    </source>
</evidence>
<feature type="compositionally biased region" description="Polar residues" evidence="1">
    <location>
        <begin position="108"/>
        <end position="120"/>
    </location>
</feature>
<sequence>MRARTLTDPGPKKCHVRLQNSGATLLELVIEPWGRDYWLRPGEVFVVSTAASPDDNLYPGTTHPDEPFEVDYRPQSMTVHCNGLSADVTDSHGNELTCGHQRPETAAEESTNSWLTSPEP</sequence>
<protein>
    <submittedName>
        <fullName evidence="2">Uncharacterized protein</fullName>
    </submittedName>
</protein>
<accession>A0A1H3UJ57</accession>
<organism evidence="2 3">
    <name type="scientific">Asanoa ishikariensis</name>
    <dbReference type="NCBI Taxonomy" id="137265"/>
    <lineage>
        <taxon>Bacteria</taxon>
        <taxon>Bacillati</taxon>
        <taxon>Actinomycetota</taxon>
        <taxon>Actinomycetes</taxon>
        <taxon>Micromonosporales</taxon>
        <taxon>Micromonosporaceae</taxon>
        <taxon>Asanoa</taxon>
    </lineage>
</organism>
<feature type="region of interest" description="Disordered" evidence="1">
    <location>
        <begin position="90"/>
        <end position="120"/>
    </location>
</feature>
<dbReference type="AlphaFoldDB" id="A0A1H3UJ57"/>
<evidence type="ECO:0000313" key="2">
    <source>
        <dbReference type="EMBL" id="SDZ62450.1"/>
    </source>
</evidence>
<proteinExistence type="predicted"/>
<dbReference type="EMBL" id="FNQB01000004">
    <property type="protein sequence ID" value="SDZ62450.1"/>
    <property type="molecule type" value="Genomic_DNA"/>
</dbReference>
<gene>
    <name evidence="2" type="ORF">SAMN05421684_7465</name>
</gene>
<dbReference type="STRING" id="137265.SAMN05421684_7465"/>
<dbReference type="Proteomes" id="UP000199632">
    <property type="component" value="Unassembled WGS sequence"/>
</dbReference>
<keyword evidence="3" id="KW-1185">Reference proteome</keyword>
<name>A0A1H3UJ57_9ACTN</name>
<evidence type="ECO:0000313" key="3">
    <source>
        <dbReference type="Proteomes" id="UP000199632"/>
    </source>
</evidence>